<sequence length="201" mass="21260">MVQKILVVEDNELNLKLFCDLLRAHGYAAEPVRDGREAIDRARAFVPDLVVMDIQMPHISGLELIEQMKGDDSLKHIPIMAVTAYAAKGDEERIRDAGAEGYVSKPISVMKFVAAVAALLEAAVARPSEAMGAPAERSPPDPESEASEAPVPEAAAGAGESAPRAQDVAHDTDPADRSVPGDAGKEEQAPGDLGSAEPRLF</sequence>
<evidence type="ECO:0000256" key="2">
    <source>
        <dbReference type="PROSITE-ProRule" id="PRU00169"/>
    </source>
</evidence>
<dbReference type="SUPFAM" id="SSF52172">
    <property type="entry name" value="CheY-like"/>
    <property type="match status" value="1"/>
</dbReference>
<reference evidence="5 6" key="1">
    <citation type="submission" date="2019-03" db="EMBL/GenBank/DDBJ databases">
        <title>Genome sequence of Sphingomonas sp. 17J27-24.</title>
        <authorList>
            <person name="Kim M."/>
            <person name="Maeng S."/>
            <person name="Sathiyaraj S."/>
        </authorList>
    </citation>
    <scope>NUCLEOTIDE SEQUENCE [LARGE SCALE GENOMIC DNA]</scope>
    <source>
        <strain evidence="5 6">17J27-24</strain>
    </source>
</reference>
<feature type="domain" description="Response regulatory" evidence="4">
    <location>
        <begin position="4"/>
        <end position="120"/>
    </location>
</feature>
<evidence type="ECO:0000313" key="5">
    <source>
        <dbReference type="EMBL" id="TFI60007.1"/>
    </source>
</evidence>
<dbReference type="SMART" id="SM00448">
    <property type="entry name" value="REC"/>
    <property type="match status" value="1"/>
</dbReference>
<name>A0A4Y8ZWY9_9SPHN</name>
<dbReference type="InterPro" id="IPR011006">
    <property type="entry name" value="CheY-like_superfamily"/>
</dbReference>
<dbReference type="OrthoDB" id="9801602at2"/>
<keyword evidence="6" id="KW-1185">Reference proteome</keyword>
<dbReference type="InterPro" id="IPR001789">
    <property type="entry name" value="Sig_transdc_resp-reg_receiver"/>
</dbReference>
<keyword evidence="1 2" id="KW-0597">Phosphoprotein</keyword>
<feature type="compositionally biased region" description="Basic and acidic residues" evidence="3">
    <location>
        <begin position="167"/>
        <end position="176"/>
    </location>
</feature>
<evidence type="ECO:0000256" key="3">
    <source>
        <dbReference type="SAM" id="MobiDB-lite"/>
    </source>
</evidence>
<organism evidence="5 6">
    <name type="scientific">Sphingomonas parva</name>
    <dbReference type="NCBI Taxonomy" id="2555898"/>
    <lineage>
        <taxon>Bacteria</taxon>
        <taxon>Pseudomonadati</taxon>
        <taxon>Pseudomonadota</taxon>
        <taxon>Alphaproteobacteria</taxon>
        <taxon>Sphingomonadales</taxon>
        <taxon>Sphingomonadaceae</taxon>
        <taxon>Sphingomonas</taxon>
    </lineage>
</organism>
<evidence type="ECO:0000259" key="4">
    <source>
        <dbReference type="PROSITE" id="PS50110"/>
    </source>
</evidence>
<evidence type="ECO:0000313" key="6">
    <source>
        <dbReference type="Proteomes" id="UP000298213"/>
    </source>
</evidence>
<feature type="region of interest" description="Disordered" evidence="3">
    <location>
        <begin position="127"/>
        <end position="201"/>
    </location>
</feature>
<feature type="modified residue" description="4-aspartylphosphate" evidence="2">
    <location>
        <position position="53"/>
    </location>
</feature>
<dbReference type="AlphaFoldDB" id="A0A4Y8ZWY9"/>
<dbReference type="PANTHER" id="PTHR45339">
    <property type="entry name" value="HYBRID SIGNAL TRANSDUCTION HISTIDINE KINASE J"/>
    <property type="match status" value="1"/>
</dbReference>
<protein>
    <submittedName>
        <fullName evidence="5">Response regulator</fullName>
    </submittedName>
</protein>
<gene>
    <name evidence="5" type="ORF">E2493_01795</name>
</gene>
<dbReference type="Proteomes" id="UP000298213">
    <property type="component" value="Unassembled WGS sequence"/>
</dbReference>
<dbReference type="Pfam" id="PF00072">
    <property type="entry name" value="Response_reg"/>
    <property type="match status" value="1"/>
</dbReference>
<dbReference type="PANTHER" id="PTHR45339:SF3">
    <property type="entry name" value="HISTIDINE KINASE"/>
    <property type="match status" value="1"/>
</dbReference>
<dbReference type="Gene3D" id="3.40.50.2300">
    <property type="match status" value="1"/>
</dbReference>
<dbReference type="EMBL" id="SPDV01000002">
    <property type="protein sequence ID" value="TFI60007.1"/>
    <property type="molecule type" value="Genomic_DNA"/>
</dbReference>
<comment type="caution">
    <text evidence="5">The sequence shown here is derived from an EMBL/GenBank/DDBJ whole genome shotgun (WGS) entry which is preliminary data.</text>
</comment>
<evidence type="ECO:0000256" key="1">
    <source>
        <dbReference type="ARBA" id="ARBA00022553"/>
    </source>
</evidence>
<proteinExistence type="predicted"/>
<feature type="compositionally biased region" description="Low complexity" evidence="3">
    <location>
        <begin position="147"/>
        <end position="165"/>
    </location>
</feature>
<dbReference type="GO" id="GO:0000160">
    <property type="term" value="P:phosphorelay signal transduction system"/>
    <property type="evidence" value="ECO:0007669"/>
    <property type="project" value="InterPro"/>
</dbReference>
<accession>A0A4Y8ZWY9</accession>
<dbReference type="PROSITE" id="PS50110">
    <property type="entry name" value="RESPONSE_REGULATORY"/>
    <property type="match status" value="1"/>
</dbReference>